<dbReference type="AlphaFoldDB" id="A0AAE0GA47"/>
<accession>A0AAE0GA47</accession>
<evidence type="ECO:0000313" key="3">
    <source>
        <dbReference type="Proteomes" id="UP001190700"/>
    </source>
</evidence>
<protein>
    <submittedName>
        <fullName evidence="2">Uncharacterized protein</fullName>
    </submittedName>
</protein>
<organism evidence="2 3">
    <name type="scientific">Cymbomonas tetramitiformis</name>
    <dbReference type="NCBI Taxonomy" id="36881"/>
    <lineage>
        <taxon>Eukaryota</taxon>
        <taxon>Viridiplantae</taxon>
        <taxon>Chlorophyta</taxon>
        <taxon>Pyramimonadophyceae</taxon>
        <taxon>Pyramimonadales</taxon>
        <taxon>Pyramimonadaceae</taxon>
        <taxon>Cymbomonas</taxon>
    </lineage>
</organism>
<keyword evidence="3" id="KW-1185">Reference proteome</keyword>
<evidence type="ECO:0000256" key="1">
    <source>
        <dbReference type="SAM" id="MobiDB-lite"/>
    </source>
</evidence>
<feature type="region of interest" description="Disordered" evidence="1">
    <location>
        <begin position="87"/>
        <end position="112"/>
    </location>
</feature>
<dbReference type="EMBL" id="LGRX02007833">
    <property type="protein sequence ID" value="KAK3274254.1"/>
    <property type="molecule type" value="Genomic_DNA"/>
</dbReference>
<dbReference type="Proteomes" id="UP001190700">
    <property type="component" value="Unassembled WGS sequence"/>
</dbReference>
<feature type="compositionally biased region" description="Polar residues" evidence="1">
    <location>
        <begin position="94"/>
        <end position="112"/>
    </location>
</feature>
<name>A0AAE0GA47_9CHLO</name>
<proteinExistence type="predicted"/>
<evidence type="ECO:0000313" key="2">
    <source>
        <dbReference type="EMBL" id="KAK3274254.1"/>
    </source>
</evidence>
<gene>
    <name evidence="2" type="ORF">CYMTET_17558</name>
</gene>
<comment type="caution">
    <text evidence="2">The sequence shown here is derived from an EMBL/GenBank/DDBJ whole genome shotgun (WGS) entry which is preliminary data.</text>
</comment>
<sequence>MDVFVHYDTLLKSVYAFYATLDFPTYDNSNWKSAPAALSVRMRDLSHYIQSDLQVKFLMDSSYKPVVPERETVGPELEMFEKRMKSRHSRSFKASRSNGTHNATAWASGSSPSPVTLTIAPANFHSFHVRACTA</sequence>
<reference evidence="2 3" key="1">
    <citation type="journal article" date="2015" name="Genome Biol. Evol.">
        <title>Comparative Genomics of a Bacterivorous Green Alga Reveals Evolutionary Causalities and Consequences of Phago-Mixotrophic Mode of Nutrition.</title>
        <authorList>
            <person name="Burns J.A."/>
            <person name="Paasch A."/>
            <person name="Narechania A."/>
            <person name="Kim E."/>
        </authorList>
    </citation>
    <scope>NUCLEOTIDE SEQUENCE [LARGE SCALE GENOMIC DNA]</scope>
    <source>
        <strain evidence="2 3">PLY_AMNH</strain>
    </source>
</reference>